<sequence>MASISGMWDFSAAVYMIPAAIAGKTAGGMLNRKLKSPAVRVLFAAALAARPDASPAGNCPTPEKVIL</sequence>
<evidence type="ECO:0000313" key="1">
    <source>
        <dbReference type="EMBL" id="MBC5648439.1"/>
    </source>
</evidence>
<accession>A0ABR7EH28</accession>
<evidence type="ECO:0000313" key="2">
    <source>
        <dbReference type="Proteomes" id="UP000606889"/>
    </source>
</evidence>
<gene>
    <name evidence="1" type="ORF">H8S18_08825</name>
</gene>
<reference evidence="1 2" key="1">
    <citation type="submission" date="2020-08" db="EMBL/GenBank/DDBJ databases">
        <title>Genome public.</title>
        <authorList>
            <person name="Liu C."/>
            <person name="Sun Q."/>
        </authorList>
    </citation>
    <scope>NUCLEOTIDE SEQUENCE [LARGE SCALE GENOMIC DNA]</scope>
    <source>
        <strain evidence="1 2">NSJ-35</strain>
    </source>
</reference>
<keyword evidence="2" id="KW-1185">Reference proteome</keyword>
<organism evidence="1 2">
    <name type="scientific">Christensenella tenuis</name>
    <dbReference type="NCBI Taxonomy" id="2763033"/>
    <lineage>
        <taxon>Bacteria</taxon>
        <taxon>Bacillati</taxon>
        <taxon>Bacillota</taxon>
        <taxon>Clostridia</taxon>
        <taxon>Christensenellales</taxon>
        <taxon>Christensenellaceae</taxon>
        <taxon>Christensenella</taxon>
    </lineage>
</organism>
<protein>
    <submittedName>
        <fullName evidence="1">Uncharacterized protein</fullName>
    </submittedName>
</protein>
<name>A0ABR7EH28_9FIRM</name>
<comment type="caution">
    <text evidence="1">The sequence shown here is derived from an EMBL/GenBank/DDBJ whole genome shotgun (WGS) entry which is preliminary data.</text>
</comment>
<dbReference type="EMBL" id="JACOON010000004">
    <property type="protein sequence ID" value="MBC5648439.1"/>
    <property type="molecule type" value="Genomic_DNA"/>
</dbReference>
<proteinExistence type="predicted"/>
<dbReference type="RefSeq" id="WP_186857944.1">
    <property type="nucleotide sequence ID" value="NZ_JACOON010000004.1"/>
</dbReference>
<dbReference type="Proteomes" id="UP000606889">
    <property type="component" value="Unassembled WGS sequence"/>
</dbReference>